<dbReference type="InterPro" id="IPR018228">
    <property type="entry name" value="DNase_TatD-rel_CS"/>
</dbReference>
<feature type="binding site" evidence="3">
    <location>
        <position position="7"/>
    </location>
    <ligand>
        <name>a divalent metal cation</name>
        <dbReference type="ChEBI" id="CHEBI:60240"/>
        <label>1</label>
    </ligand>
</feature>
<dbReference type="EMBL" id="LBTX01000010">
    <property type="protein sequence ID" value="KKQ49920.1"/>
    <property type="molecule type" value="Genomic_DNA"/>
</dbReference>
<dbReference type="SUPFAM" id="SSF51556">
    <property type="entry name" value="Metallo-dependent hydrolases"/>
    <property type="match status" value="1"/>
</dbReference>
<evidence type="ECO:0000313" key="5">
    <source>
        <dbReference type="Proteomes" id="UP000034231"/>
    </source>
</evidence>
<dbReference type="PROSITE" id="PS01090">
    <property type="entry name" value="TATD_2"/>
    <property type="match status" value="1"/>
</dbReference>
<dbReference type="InterPro" id="IPR001130">
    <property type="entry name" value="TatD-like"/>
</dbReference>
<evidence type="ECO:0000256" key="2">
    <source>
        <dbReference type="ARBA" id="ARBA00022801"/>
    </source>
</evidence>
<proteinExistence type="predicted"/>
<dbReference type="GO" id="GO:0046872">
    <property type="term" value="F:metal ion binding"/>
    <property type="evidence" value="ECO:0007669"/>
    <property type="project" value="UniProtKB-KW"/>
</dbReference>
<feature type="binding site" evidence="3">
    <location>
        <position position="5"/>
    </location>
    <ligand>
        <name>a divalent metal cation</name>
        <dbReference type="ChEBI" id="CHEBI:60240"/>
        <label>1</label>
    </ligand>
</feature>
<name>A0A0G0IFY6_9BACT</name>
<feature type="binding site" evidence="3">
    <location>
        <position position="79"/>
    </location>
    <ligand>
        <name>a divalent metal cation</name>
        <dbReference type="ChEBI" id="CHEBI:60240"/>
        <label>1</label>
    </ligand>
</feature>
<gene>
    <name evidence="4" type="ORF">US68_C0010G0054</name>
</gene>
<keyword evidence="2 4" id="KW-0378">Hydrolase</keyword>
<evidence type="ECO:0000313" key="4">
    <source>
        <dbReference type="EMBL" id="KKQ49920.1"/>
    </source>
</evidence>
<evidence type="ECO:0000256" key="1">
    <source>
        <dbReference type="ARBA" id="ARBA00022723"/>
    </source>
</evidence>
<evidence type="ECO:0000256" key="3">
    <source>
        <dbReference type="PIRSR" id="PIRSR005902-1"/>
    </source>
</evidence>
<feature type="binding site" evidence="3">
    <location>
        <position position="187"/>
    </location>
    <ligand>
        <name>a divalent metal cation</name>
        <dbReference type="ChEBI" id="CHEBI:60240"/>
        <label>1</label>
    </ligand>
</feature>
<feature type="binding site" evidence="3">
    <location>
        <position position="114"/>
    </location>
    <ligand>
        <name>a divalent metal cation</name>
        <dbReference type="ChEBI" id="CHEBI:60240"/>
        <label>2</label>
    </ligand>
</feature>
<keyword evidence="1 3" id="KW-0479">Metal-binding</keyword>
<dbReference type="NCBIfam" id="TIGR00010">
    <property type="entry name" value="YchF/TatD family DNA exonuclease"/>
    <property type="match status" value="1"/>
</dbReference>
<dbReference type="PIRSF" id="PIRSF005902">
    <property type="entry name" value="DNase_TatD"/>
    <property type="match status" value="1"/>
</dbReference>
<dbReference type="Gene3D" id="3.20.20.140">
    <property type="entry name" value="Metal-dependent hydrolases"/>
    <property type="match status" value="1"/>
</dbReference>
<dbReference type="AlphaFoldDB" id="A0A0G0IFY6"/>
<comment type="caution">
    <text evidence="4">The sequence shown here is derived from an EMBL/GenBank/DDBJ whole genome shotgun (WGS) entry which is preliminary data.</text>
</comment>
<sequence>MIDTHAHIDSTLCDIIGGGPLDAVILSGASIESSKNNLLLADKYPFLCPAVGIHPQEIGDDINLLEELVKNPRVIAIGECGLEYLGEVDTKKQEEYFRKQIELSKKYNKPLIVHSRKAVDETIQILSEYKELRGVIHCYSGGKKRVNKVLALPGEWYFGFDGNLTYEVGLEEVLKAIPRDRVLAETDSPLLTPEPFRGQVNKPEYVKYVYQKIADIWGESFEKTEEILDANAKKLFGI</sequence>
<dbReference type="GO" id="GO:0016788">
    <property type="term" value="F:hydrolase activity, acting on ester bonds"/>
    <property type="evidence" value="ECO:0007669"/>
    <property type="project" value="InterPro"/>
</dbReference>
<dbReference type="FunFam" id="3.20.20.140:FF:000005">
    <property type="entry name" value="TatD family hydrolase"/>
    <property type="match status" value="1"/>
</dbReference>
<protein>
    <submittedName>
        <fullName evidence="4">Hydrolase, TatD family</fullName>
    </submittedName>
</protein>
<organism evidence="4 5">
    <name type="scientific">Candidatus Shapirobacteria bacterium GW2011_GWE1_38_10</name>
    <dbReference type="NCBI Taxonomy" id="1618488"/>
    <lineage>
        <taxon>Bacteria</taxon>
        <taxon>Candidatus Shapironibacteriota</taxon>
    </lineage>
</organism>
<dbReference type="InterPro" id="IPR032466">
    <property type="entry name" value="Metal_Hydrolase"/>
</dbReference>
<reference evidence="4 5" key="1">
    <citation type="journal article" date="2015" name="Nature">
        <title>rRNA introns, odd ribosomes, and small enigmatic genomes across a large radiation of phyla.</title>
        <authorList>
            <person name="Brown C.T."/>
            <person name="Hug L.A."/>
            <person name="Thomas B.C."/>
            <person name="Sharon I."/>
            <person name="Castelle C.J."/>
            <person name="Singh A."/>
            <person name="Wilkins M.J."/>
            <person name="Williams K.H."/>
            <person name="Banfield J.F."/>
        </authorList>
    </citation>
    <scope>NUCLEOTIDE SEQUENCE [LARGE SCALE GENOMIC DNA]</scope>
</reference>
<dbReference type="GO" id="GO:0004536">
    <property type="term" value="F:DNA nuclease activity"/>
    <property type="evidence" value="ECO:0007669"/>
    <property type="project" value="InterPro"/>
</dbReference>
<dbReference type="InterPro" id="IPR015991">
    <property type="entry name" value="TatD/YcfH-like"/>
</dbReference>
<dbReference type="PANTHER" id="PTHR46124">
    <property type="entry name" value="D-AMINOACYL-TRNA DEACYLASE"/>
    <property type="match status" value="1"/>
</dbReference>
<dbReference type="PANTHER" id="PTHR46124:SF2">
    <property type="entry name" value="D-AMINOACYL-TRNA DEACYLASE"/>
    <property type="match status" value="1"/>
</dbReference>
<accession>A0A0G0IFY6</accession>
<dbReference type="CDD" id="cd01310">
    <property type="entry name" value="TatD_DNAse"/>
    <property type="match status" value="1"/>
</dbReference>
<feature type="binding site" evidence="3">
    <location>
        <position position="137"/>
    </location>
    <ligand>
        <name>a divalent metal cation</name>
        <dbReference type="ChEBI" id="CHEBI:60240"/>
        <label>2</label>
    </ligand>
</feature>
<dbReference type="Proteomes" id="UP000034231">
    <property type="component" value="Unassembled WGS sequence"/>
</dbReference>
<dbReference type="Pfam" id="PF01026">
    <property type="entry name" value="TatD_DNase"/>
    <property type="match status" value="1"/>
</dbReference>